<dbReference type="OrthoDB" id="26870at2"/>
<comment type="caution">
    <text evidence="5">The sequence shown here is derived from an EMBL/GenBank/DDBJ whole genome shotgun (WGS) entry which is preliminary data.</text>
</comment>
<gene>
    <name evidence="5" type="ORF">ESP51_04040</name>
</gene>
<feature type="chain" id="PRO_5038473978" evidence="3">
    <location>
        <begin position="20"/>
        <end position="435"/>
    </location>
</feature>
<evidence type="ECO:0000313" key="6">
    <source>
        <dbReference type="Proteomes" id="UP000293865"/>
    </source>
</evidence>
<dbReference type="PANTHER" id="PTHR47235">
    <property type="entry name" value="BLR6548 PROTEIN"/>
    <property type="match status" value="1"/>
</dbReference>
<dbReference type="Proteomes" id="UP000293865">
    <property type="component" value="Unassembled WGS sequence"/>
</dbReference>
<proteinExistence type="inferred from homology"/>
<evidence type="ECO:0000256" key="1">
    <source>
        <dbReference type="ARBA" id="ARBA00010062"/>
    </source>
</evidence>
<dbReference type="EMBL" id="SDPN01000005">
    <property type="protein sequence ID" value="RXZ72349.1"/>
    <property type="molecule type" value="Genomic_DNA"/>
</dbReference>
<dbReference type="InterPro" id="IPR028081">
    <property type="entry name" value="Leu-bd"/>
</dbReference>
<keyword evidence="2 3" id="KW-0732">Signal</keyword>
<dbReference type="AlphaFoldDB" id="A0A4Q2L445"/>
<protein>
    <submittedName>
        <fullName evidence="5">Branched-chain amino acid ABC transporter substrate-binding protein</fullName>
    </submittedName>
</protein>
<feature type="domain" description="Leucine-binding protein" evidence="4">
    <location>
        <begin position="58"/>
        <end position="404"/>
    </location>
</feature>
<comment type="similarity">
    <text evidence="1">Belongs to the leucine-binding protein family.</text>
</comment>
<accession>A0A4Q2L445</accession>
<evidence type="ECO:0000313" key="5">
    <source>
        <dbReference type="EMBL" id="RXZ72349.1"/>
    </source>
</evidence>
<dbReference type="PANTHER" id="PTHR47235:SF1">
    <property type="entry name" value="BLR6548 PROTEIN"/>
    <property type="match status" value="1"/>
</dbReference>
<feature type="signal peptide" evidence="3">
    <location>
        <begin position="1"/>
        <end position="19"/>
    </location>
</feature>
<dbReference type="Gene3D" id="3.40.50.2300">
    <property type="match status" value="2"/>
</dbReference>
<evidence type="ECO:0000259" key="4">
    <source>
        <dbReference type="Pfam" id="PF13458"/>
    </source>
</evidence>
<dbReference type="PROSITE" id="PS51257">
    <property type="entry name" value="PROKAR_LIPOPROTEIN"/>
    <property type="match status" value="1"/>
</dbReference>
<dbReference type="SUPFAM" id="SSF53822">
    <property type="entry name" value="Periplasmic binding protein-like I"/>
    <property type="match status" value="1"/>
</dbReference>
<reference evidence="5 6" key="1">
    <citation type="submission" date="2019-01" db="EMBL/GenBank/DDBJ databases">
        <title>Agromyces.</title>
        <authorList>
            <person name="Li J."/>
        </authorList>
    </citation>
    <scope>NUCLEOTIDE SEQUENCE [LARGE SCALE GENOMIC DNA]</scope>
    <source>
        <strain evidence="5 6">DSM 15934</strain>
    </source>
</reference>
<evidence type="ECO:0000256" key="3">
    <source>
        <dbReference type="SAM" id="SignalP"/>
    </source>
</evidence>
<organism evidence="5 6">
    <name type="scientific">Agromyces albus</name>
    <dbReference type="NCBI Taxonomy" id="205332"/>
    <lineage>
        <taxon>Bacteria</taxon>
        <taxon>Bacillati</taxon>
        <taxon>Actinomycetota</taxon>
        <taxon>Actinomycetes</taxon>
        <taxon>Micrococcales</taxon>
        <taxon>Microbacteriaceae</taxon>
        <taxon>Agromyces</taxon>
    </lineage>
</organism>
<dbReference type="InterPro" id="IPR028082">
    <property type="entry name" value="Peripla_BP_I"/>
</dbReference>
<sequence>MSAITAKSALALATGILLAATLSACVADEGGGANAGGNTSKDELQCGLATGEPATGDPIKVGAIATASGGVDFSSAPKAAAAYFDCVNENGGINGRPIDYSYQDDALDPTKTAQLAAGYAADDSVVGLVGDATFIGCDVANAEYAKADLYSITGVGVPQACFTSSNIAPVNAGPRQSAIQLLQWLEQEGKADAVFQVGLNTQGNGDWVAAGILEYAEANGINIVGTELTDPTETNWLPLIQKIKDSGATSVIIVDPGPITAAILAAVEQQDARGDIIWTCTASCYDAQFGSQIGAYWEGFVANSELQLVDADGEDNELWKSVMDAYAAGDAPRDTFSQAGFLAAKMFTTAVLELDPENITRESVSQAMLGIKNAESDLLCRPWYYGEADEHNANHSTRTAEITDGVFTKLTDCIDSGDPALASILENEQSLGLVG</sequence>
<keyword evidence="6" id="KW-1185">Reference proteome</keyword>
<name>A0A4Q2L445_9MICO</name>
<dbReference type="CDD" id="cd06341">
    <property type="entry name" value="PBP1_ABC_ligand_binding-like"/>
    <property type="match status" value="1"/>
</dbReference>
<evidence type="ECO:0000256" key="2">
    <source>
        <dbReference type="ARBA" id="ARBA00022729"/>
    </source>
</evidence>
<dbReference type="RefSeq" id="WP_129519614.1">
    <property type="nucleotide sequence ID" value="NZ_SDPN01000005.1"/>
</dbReference>
<dbReference type="Pfam" id="PF13458">
    <property type="entry name" value="Peripla_BP_6"/>
    <property type="match status" value="1"/>
</dbReference>